<protein>
    <recommendedName>
        <fullName evidence="1">HEPN AbiU2-like domain-containing protein</fullName>
    </recommendedName>
</protein>
<feature type="domain" description="HEPN AbiU2-like" evidence="1">
    <location>
        <begin position="19"/>
        <end position="238"/>
    </location>
</feature>
<evidence type="ECO:0000313" key="2">
    <source>
        <dbReference type="EMBL" id="MCW6510964.1"/>
    </source>
</evidence>
<dbReference type="AlphaFoldDB" id="A0AA41YYK9"/>
<dbReference type="Proteomes" id="UP001165667">
    <property type="component" value="Unassembled WGS sequence"/>
</dbReference>
<dbReference type="RefSeq" id="WP_282587332.1">
    <property type="nucleotide sequence ID" value="NZ_JAMOIM010000019.1"/>
</dbReference>
<sequence length="258" mass="29081">MSKRRKPKTVRLTRAKAIERLDAMAHAVCEEADFAARVNAAFEGGNDAIHQFKIEHGRSPAFSGAQCMNTLQTAALFTIASTLGRLFDPGSATRHPNERDVASIPLVLHLLRQKRCQDELAERARHWLFEMPEMAEINAETVLTAADEAIEAYASLRRSPKGQRALRVLMRFRHDHLAHRLLPDLQRGQLRDTYTTVGEIWRLLDTALILADKLSLAVSGDGRDARDMHHARHREARAVWDYLMTDKPECASASFVPD</sequence>
<keyword evidence="3" id="KW-1185">Reference proteome</keyword>
<proteinExistence type="predicted"/>
<reference evidence="2" key="1">
    <citation type="submission" date="2022-05" db="EMBL/GenBank/DDBJ databases">
        <authorList>
            <person name="Pankratov T."/>
        </authorList>
    </citation>
    <scope>NUCLEOTIDE SEQUENCE</scope>
    <source>
        <strain evidence="2">BP6-180914</strain>
    </source>
</reference>
<name>A0AA41YYK9_9HYPH</name>
<dbReference type="InterPro" id="IPR040704">
    <property type="entry name" value="HEPN_AbiU2"/>
</dbReference>
<comment type="caution">
    <text evidence="2">The sequence shown here is derived from an EMBL/GenBank/DDBJ whole genome shotgun (WGS) entry which is preliminary data.</text>
</comment>
<evidence type="ECO:0000259" key="1">
    <source>
        <dbReference type="Pfam" id="PF18734"/>
    </source>
</evidence>
<dbReference type="EMBL" id="JAMOIM010000019">
    <property type="protein sequence ID" value="MCW6510964.1"/>
    <property type="molecule type" value="Genomic_DNA"/>
</dbReference>
<accession>A0AA41YYK9</accession>
<dbReference type="Pfam" id="PF18734">
    <property type="entry name" value="HEPN_AbiU2"/>
    <property type="match status" value="1"/>
</dbReference>
<gene>
    <name evidence="2" type="ORF">M8523_23445</name>
</gene>
<evidence type="ECO:0000313" key="3">
    <source>
        <dbReference type="Proteomes" id="UP001165667"/>
    </source>
</evidence>
<organism evidence="2 3">
    <name type="scientific">Lichenifustis flavocetrariae</name>
    <dbReference type="NCBI Taxonomy" id="2949735"/>
    <lineage>
        <taxon>Bacteria</taxon>
        <taxon>Pseudomonadati</taxon>
        <taxon>Pseudomonadota</taxon>
        <taxon>Alphaproteobacteria</taxon>
        <taxon>Hyphomicrobiales</taxon>
        <taxon>Lichenihabitantaceae</taxon>
        <taxon>Lichenifustis</taxon>
    </lineage>
</organism>